<reference evidence="1" key="1">
    <citation type="submission" date="2017-05" db="UniProtKB">
        <authorList>
            <consortium name="EnsemblMetazoa"/>
        </authorList>
    </citation>
    <scope>IDENTIFICATION</scope>
</reference>
<proteinExistence type="predicted"/>
<dbReference type="EnsemblMetazoa" id="Aqu2.1.09353_001">
    <property type="protein sequence ID" value="Aqu2.1.09353_001"/>
    <property type="gene ID" value="Aqu2.1.09353"/>
</dbReference>
<sequence>MERSSRKRARVTTLEVVREKEEEEGVTLKLKSSKTLKKDSKDPILLLEEASTAEEEESVLETLLLLEDSLYSGIVSSLDEALTLFNRIWKTRQSNIEICSLLVNLLCGVLPLVTSLSRDQQNQIASLIDHSSSDVKALVLKCWVKVAKKFSSEIKILDIVIHFVTQCLKETVEVQYV</sequence>
<evidence type="ECO:0000313" key="1">
    <source>
        <dbReference type="EnsemblMetazoa" id="Aqu2.1.09353_001"/>
    </source>
</evidence>
<dbReference type="AlphaFoldDB" id="A0A1X7T4D8"/>
<organism evidence="1">
    <name type="scientific">Amphimedon queenslandica</name>
    <name type="common">Sponge</name>
    <dbReference type="NCBI Taxonomy" id="400682"/>
    <lineage>
        <taxon>Eukaryota</taxon>
        <taxon>Metazoa</taxon>
        <taxon>Porifera</taxon>
        <taxon>Demospongiae</taxon>
        <taxon>Heteroscleromorpha</taxon>
        <taxon>Haplosclerida</taxon>
        <taxon>Niphatidae</taxon>
        <taxon>Amphimedon</taxon>
    </lineage>
</organism>
<name>A0A1X7T4D8_AMPQE</name>
<protein>
    <submittedName>
        <fullName evidence="1">Uncharacterized protein</fullName>
    </submittedName>
</protein>
<accession>A0A1X7T4D8</accession>
<dbReference type="InParanoid" id="A0A1X7T4D8"/>